<evidence type="ECO:0000256" key="14">
    <source>
        <dbReference type="RuleBase" id="RU000532"/>
    </source>
</evidence>
<reference evidence="15 16" key="1">
    <citation type="submission" date="2015-01" db="EMBL/GenBank/DDBJ databases">
        <title>Draft genome of the acidophilic iron oxidizer Ferrimicrobium acidiphilum strain T23.</title>
        <authorList>
            <person name="Poehlein A."/>
            <person name="Eisen S."/>
            <person name="Schloemann M."/>
            <person name="Johnson B.D."/>
            <person name="Daniel R."/>
            <person name="Muehling M."/>
        </authorList>
    </citation>
    <scope>NUCLEOTIDE SEQUENCE [LARGE SCALE GENOMIC DNA]</scope>
    <source>
        <strain evidence="15 16">T23</strain>
    </source>
</reference>
<dbReference type="PANTHER" id="PTHR11406:SF23">
    <property type="entry name" value="PHOSPHOGLYCERATE KINASE 1, CHLOROPLASTIC-RELATED"/>
    <property type="match status" value="1"/>
</dbReference>
<dbReference type="UniPathway" id="UPA00109">
    <property type="reaction ID" value="UER00185"/>
</dbReference>
<keyword evidence="11" id="KW-0963">Cytoplasm</keyword>
<evidence type="ECO:0000256" key="7">
    <source>
        <dbReference type="ARBA" id="ARBA00022741"/>
    </source>
</evidence>
<comment type="catalytic activity">
    <reaction evidence="1 11 14">
        <text>(2R)-3-phosphoglycerate + ATP = (2R)-3-phospho-glyceroyl phosphate + ADP</text>
        <dbReference type="Rhea" id="RHEA:14801"/>
        <dbReference type="ChEBI" id="CHEBI:30616"/>
        <dbReference type="ChEBI" id="CHEBI:57604"/>
        <dbReference type="ChEBI" id="CHEBI:58272"/>
        <dbReference type="ChEBI" id="CHEBI:456216"/>
        <dbReference type="EC" id="2.7.2.3"/>
    </reaction>
</comment>
<dbReference type="GO" id="GO:0004618">
    <property type="term" value="F:phosphoglycerate kinase activity"/>
    <property type="evidence" value="ECO:0007669"/>
    <property type="project" value="UniProtKB-UniRule"/>
</dbReference>
<dbReference type="InterPro" id="IPR015824">
    <property type="entry name" value="Phosphoglycerate_kinase_N"/>
</dbReference>
<feature type="binding site" evidence="11">
    <location>
        <position position="102"/>
    </location>
    <ligand>
        <name>substrate</name>
    </ligand>
</feature>
<comment type="caution">
    <text evidence="15">The sequence shown here is derived from an EMBL/GenBank/DDBJ whole genome shotgun (WGS) entry which is preliminary data.</text>
</comment>
<feature type="binding site" evidence="11 13">
    <location>
        <position position="307"/>
    </location>
    <ligand>
        <name>ATP</name>
        <dbReference type="ChEBI" id="CHEBI:30616"/>
    </ligand>
</feature>
<evidence type="ECO:0000256" key="13">
    <source>
        <dbReference type="PIRSR" id="PIRSR000724-2"/>
    </source>
</evidence>
<proteinExistence type="inferred from homology"/>
<feature type="binding site" evidence="11">
    <location>
        <position position="135"/>
    </location>
    <ligand>
        <name>substrate</name>
    </ligand>
</feature>
<dbReference type="PANTHER" id="PTHR11406">
    <property type="entry name" value="PHOSPHOGLYCERATE KINASE"/>
    <property type="match status" value="1"/>
</dbReference>
<dbReference type="FunFam" id="3.40.50.1260:FF:000031">
    <property type="entry name" value="Phosphoglycerate kinase 1"/>
    <property type="match status" value="1"/>
</dbReference>
<dbReference type="GO" id="GO:0005524">
    <property type="term" value="F:ATP binding"/>
    <property type="evidence" value="ECO:0007669"/>
    <property type="project" value="UniProtKB-KW"/>
</dbReference>
<feature type="binding site" evidence="11 13">
    <location>
        <position position="185"/>
    </location>
    <ligand>
        <name>ATP</name>
        <dbReference type="ChEBI" id="CHEBI:30616"/>
    </ligand>
</feature>
<dbReference type="GeneID" id="78372564"/>
<gene>
    <name evidence="11 15" type="primary">pgk</name>
    <name evidence="15" type="synonym">tpi</name>
    <name evidence="15" type="ORF">FEAC_13530</name>
</gene>
<dbReference type="PATRIC" id="fig|1121877.4.peg.1483"/>
<evidence type="ECO:0000256" key="6">
    <source>
        <dbReference type="ARBA" id="ARBA00022679"/>
    </source>
</evidence>
<keyword evidence="9 11" id="KW-0067">ATP-binding</keyword>
<evidence type="ECO:0000256" key="12">
    <source>
        <dbReference type="PIRSR" id="PIRSR000724-1"/>
    </source>
</evidence>
<comment type="similarity">
    <text evidence="3 11 14">Belongs to the phosphoglycerate kinase family.</text>
</comment>
<comment type="pathway">
    <text evidence="2 11">Carbohydrate degradation; glycolysis; pyruvate from D-glyceraldehyde 3-phosphate: step 2/5.</text>
</comment>
<dbReference type="GO" id="GO:0006094">
    <property type="term" value="P:gluconeogenesis"/>
    <property type="evidence" value="ECO:0007669"/>
    <property type="project" value="TreeGrafter"/>
</dbReference>
<protein>
    <recommendedName>
        <fullName evidence="5 11">Phosphoglycerate kinase</fullName>
        <ecNumber evidence="4 11">2.7.2.3</ecNumber>
    </recommendedName>
</protein>
<evidence type="ECO:0000256" key="1">
    <source>
        <dbReference type="ARBA" id="ARBA00000642"/>
    </source>
</evidence>
<dbReference type="Pfam" id="PF00162">
    <property type="entry name" value="PGK"/>
    <property type="match status" value="2"/>
</dbReference>
<dbReference type="GO" id="GO:0005829">
    <property type="term" value="C:cytosol"/>
    <property type="evidence" value="ECO:0007669"/>
    <property type="project" value="TreeGrafter"/>
</dbReference>
<dbReference type="EC" id="2.7.2.3" evidence="4 11"/>
<evidence type="ECO:0000256" key="2">
    <source>
        <dbReference type="ARBA" id="ARBA00004838"/>
    </source>
</evidence>
<keyword evidence="16" id="KW-1185">Reference proteome</keyword>
<dbReference type="GO" id="GO:0006096">
    <property type="term" value="P:glycolytic process"/>
    <property type="evidence" value="ECO:0007669"/>
    <property type="project" value="UniProtKB-UniRule"/>
</dbReference>
<keyword evidence="7 11" id="KW-0547">Nucleotide-binding</keyword>
<dbReference type="AlphaFoldDB" id="A0A0D8FUS2"/>
<comment type="subcellular location">
    <subcellularLocation>
        <location evidence="11">Cytoplasm</location>
    </subcellularLocation>
</comment>
<dbReference type="SUPFAM" id="SSF53748">
    <property type="entry name" value="Phosphoglycerate kinase"/>
    <property type="match status" value="1"/>
</dbReference>
<feature type="binding site" evidence="11 13">
    <location>
        <position position="276"/>
    </location>
    <ligand>
        <name>ATP</name>
        <dbReference type="ChEBI" id="CHEBI:30616"/>
    </ligand>
</feature>
<feature type="binding site" evidence="11 12">
    <location>
        <begin position="25"/>
        <end position="27"/>
    </location>
    <ligand>
        <name>substrate</name>
    </ligand>
</feature>
<evidence type="ECO:0000256" key="8">
    <source>
        <dbReference type="ARBA" id="ARBA00022777"/>
    </source>
</evidence>
<dbReference type="PROSITE" id="PS00111">
    <property type="entry name" value="PGLYCERATE_KINASE"/>
    <property type="match status" value="1"/>
</dbReference>
<feature type="binding site" evidence="12">
    <location>
        <position position="102"/>
    </location>
    <ligand>
        <name>(2R)-3-phosphoglycerate</name>
        <dbReference type="ChEBI" id="CHEBI:58272"/>
    </ligand>
</feature>
<evidence type="ECO:0000313" key="15">
    <source>
        <dbReference type="EMBL" id="KJE76851.1"/>
    </source>
</evidence>
<dbReference type="HAMAP" id="MF_00145">
    <property type="entry name" value="Phosphoglyc_kinase"/>
    <property type="match status" value="1"/>
</dbReference>
<dbReference type="GO" id="GO:0043531">
    <property type="term" value="F:ADP binding"/>
    <property type="evidence" value="ECO:0007669"/>
    <property type="project" value="TreeGrafter"/>
</dbReference>
<evidence type="ECO:0000256" key="11">
    <source>
        <dbReference type="HAMAP-Rule" id="MF_00145"/>
    </source>
</evidence>
<accession>A0A0D8FUS2</accession>
<keyword evidence="10 11" id="KW-0324">Glycolysis</keyword>
<dbReference type="InterPro" id="IPR015911">
    <property type="entry name" value="Phosphoglycerate_kinase_CS"/>
</dbReference>
<dbReference type="STRING" id="1121877.FEAC_13530"/>
<dbReference type="PIRSF" id="PIRSF000724">
    <property type="entry name" value="Pgk"/>
    <property type="match status" value="1"/>
</dbReference>
<feature type="binding site" evidence="11 12">
    <location>
        <begin position="68"/>
        <end position="71"/>
    </location>
    <ligand>
        <name>substrate</name>
    </ligand>
</feature>
<feature type="binding site" evidence="11 13">
    <location>
        <begin position="333"/>
        <end position="336"/>
    </location>
    <ligand>
        <name>ATP</name>
        <dbReference type="ChEBI" id="CHEBI:30616"/>
    </ligand>
</feature>
<keyword evidence="8 11" id="KW-0418">Kinase</keyword>
<dbReference type="EMBL" id="JXUW01000010">
    <property type="protein sequence ID" value="KJE76851.1"/>
    <property type="molecule type" value="Genomic_DNA"/>
</dbReference>
<evidence type="ECO:0000256" key="3">
    <source>
        <dbReference type="ARBA" id="ARBA00008982"/>
    </source>
</evidence>
<feature type="binding site" evidence="12">
    <location>
        <position position="45"/>
    </location>
    <ligand>
        <name>(2R)-3-phosphoglycerate</name>
        <dbReference type="ChEBI" id="CHEBI:58272"/>
    </ligand>
</feature>
<dbReference type="Proteomes" id="UP000032336">
    <property type="component" value="Unassembled WGS sequence"/>
</dbReference>
<dbReference type="InterPro" id="IPR036043">
    <property type="entry name" value="Phosphoglycerate_kinase_sf"/>
</dbReference>
<dbReference type="PRINTS" id="PR00477">
    <property type="entry name" value="PHGLYCKINASE"/>
</dbReference>
<sequence>MRPSAIPTIDDLELRPGHRVLLRADLNVPLRTAPDGTRVVADSFRIDAALSTIARLREAGAEVVVCSHLGRPKGVDSAFDMEPVRAVIADHFPEVEVLENLRFDPREEANDPGFAAELAAGFDVYVNDAFGVSHRRHASIVGVPPLLPSAGGITLLEEVKNLTLLLEAPARPYVAVLGGAKVSDKLGLLNALVRQVDTLLVGGGMCFTFLAARGVEVGDSLVEEQMIDQCQHLLDTGKVVLPLDIMGLATGDSFGEGERTGEPQRFGLGVPAGYRGLDVGAATVERFGEILVDARSILWNGPMGVFEDPRFRQGTDGVAAAIGRSEAYSVVGGGDSVAALHQAGLAKNVSHLSTGGGATLEYLEHGDLVGLAALRHSREP</sequence>
<comment type="subunit">
    <text evidence="11">Monomer.</text>
</comment>
<feature type="binding site" evidence="11">
    <location>
        <position position="45"/>
    </location>
    <ligand>
        <name>substrate</name>
    </ligand>
</feature>
<evidence type="ECO:0000256" key="10">
    <source>
        <dbReference type="ARBA" id="ARBA00023152"/>
    </source>
</evidence>
<evidence type="ECO:0000256" key="5">
    <source>
        <dbReference type="ARBA" id="ARBA00016471"/>
    </source>
</evidence>
<keyword evidence="6 11" id="KW-0808">Transferase</keyword>
<dbReference type="InterPro" id="IPR001576">
    <property type="entry name" value="Phosphoglycerate_kinase"/>
</dbReference>
<evidence type="ECO:0000313" key="16">
    <source>
        <dbReference type="Proteomes" id="UP000032336"/>
    </source>
</evidence>
<dbReference type="eggNOG" id="COG0126">
    <property type="taxonomic scope" value="Bacteria"/>
</dbReference>
<dbReference type="RefSeq" id="WP_052565859.1">
    <property type="nucleotide sequence ID" value="NZ_JQKF01000028.1"/>
</dbReference>
<feature type="binding site" evidence="12">
    <location>
        <position position="135"/>
    </location>
    <ligand>
        <name>(2R)-3-phosphoglycerate</name>
        <dbReference type="ChEBI" id="CHEBI:58272"/>
    </ligand>
</feature>
<dbReference type="Gene3D" id="3.40.50.1260">
    <property type="entry name" value="Phosphoglycerate kinase, N-terminal domain"/>
    <property type="match status" value="3"/>
</dbReference>
<evidence type="ECO:0000256" key="9">
    <source>
        <dbReference type="ARBA" id="ARBA00022840"/>
    </source>
</evidence>
<organism evidence="15 16">
    <name type="scientific">Ferrimicrobium acidiphilum DSM 19497</name>
    <dbReference type="NCBI Taxonomy" id="1121877"/>
    <lineage>
        <taxon>Bacteria</taxon>
        <taxon>Bacillati</taxon>
        <taxon>Actinomycetota</taxon>
        <taxon>Acidimicrobiia</taxon>
        <taxon>Acidimicrobiales</taxon>
        <taxon>Acidimicrobiaceae</taxon>
        <taxon>Ferrimicrobium</taxon>
    </lineage>
</organism>
<evidence type="ECO:0000256" key="4">
    <source>
        <dbReference type="ARBA" id="ARBA00013061"/>
    </source>
</evidence>
<name>A0A0D8FUS2_9ACTN</name>